<dbReference type="FunFam" id="1.25.40.10:FF:001237">
    <property type="entry name" value="Pentatricopeptide repeat-containing protein"/>
    <property type="match status" value="1"/>
</dbReference>
<dbReference type="InterPro" id="IPR046960">
    <property type="entry name" value="PPR_At4g14850-like_plant"/>
</dbReference>
<feature type="repeat" description="PPR" evidence="2">
    <location>
        <begin position="398"/>
        <end position="432"/>
    </location>
</feature>
<evidence type="ECO:0000256" key="1">
    <source>
        <dbReference type="ARBA" id="ARBA00022737"/>
    </source>
</evidence>
<gene>
    <name evidence="3" type="ORF">BUALT_Bualt01G0113500</name>
</gene>
<keyword evidence="4" id="KW-1185">Reference proteome</keyword>
<dbReference type="GO" id="GO:0003723">
    <property type="term" value="F:RNA binding"/>
    <property type="evidence" value="ECO:0007669"/>
    <property type="project" value="InterPro"/>
</dbReference>
<sequence>MYHTLLIFKCIDFPDAFCVNTVIKNYSCSNSHKEAVVFYVDMLKDSNFYPNSFTFPPLISACAKLSCLRLGELCHGHAVKFGVDAVLPVQNSLIHFYACCGLINVALKVFEEMLMRDLVSWNTIIDGFAKVGEMGLAHKLFDGMTDRNVVSWNVIMTGYLNFRNPGNVMKLFREMMAVGFKGNDTTVVNVIAACGRSNSLKEGKSVHGFLVKTFPGSSLVIGTAIVDMYSKCGRVDLARVIFDRMWNKNLVSWNTMILGHSIHANPIDGLSLYSEMVDKNSQKDVVNKFSPDEVTFIGVLCACARKGMLAEGKSYFSEMINVFNVKPNFAHYWCMANLMANVGLIQEAVDILKNIPLDEDVSPESSLWAGLFGSCRFHGDVTLGEQFANELIEQDPRNFSYYNLLVNIYAAGGRWEEVARIKYMMKERGIKRVPCCGLKDLTEIVCNVEVGGKLQKELQMALTE</sequence>
<dbReference type="InterPro" id="IPR011990">
    <property type="entry name" value="TPR-like_helical_dom_sf"/>
</dbReference>
<dbReference type="PROSITE" id="PS51375">
    <property type="entry name" value="PPR"/>
    <property type="match status" value="2"/>
</dbReference>
<dbReference type="InterPro" id="IPR002885">
    <property type="entry name" value="PPR_rpt"/>
</dbReference>
<dbReference type="Pfam" id="PF20431">
    <property type="entry name" value="E_motif"/>
    <property type="match status" value="1"/>
</dbReference>
<dbReference type="AlphaFoldDB" id="A0AAV6YE31"/>
<dbReference type="EMBL" id="WHWC01000001">
    <property type="protein sequence ID" value="KAG8390727.1"/>
    <property type="molecule type" value="Genomic_DNA"/>
</dbReference>
<evidence type="ECO:0008006" key="5">
    <source>
        <dbReference type="Google" id="ProtNLM"/>
    </source>
</evidence>
<dbReference type="Gene3D" id="1.25.40.10">
    <property type="entry name" value="Tetratricopeptide repeat domain"/>
    <property type="match status" value="3"/>
</dbReference>
<evidence type="ECO:0000256" key="2">
    <source>
        <dbReference type="PROSITE-ProRule" id="PRU00708"/>
    </source>
</evidence>
<keyword evidence="1" id="KW-0677">Repeat</keyword>
<evidence type="ECO:0000313" key="4">
    <source>
        <dbReference type="Proteomes" id="UP000826271"/>
    </source>
</evidence>
<comment type="caution">
    <text evidence="3">The sequence shown here is derived from an EMBL/GenBank/DDBJ whole genome shotgun (WGS) entry which is preliminary data.</text>
</comment>
<dbReference type="Pfam" id="PF01535">
    <property type="entry name" value="PPR"/>
    <property type="match status" value="6"/>
</dbReference>
<proteinExistence type="predicted"/>
<dbReference type="InterPro" id="IPR046848">
    <property type="entry name" value="E_motif"/>
</dbReference>
<dbReference type="NCBIfam" id="TIGR00756">
    <property type="entry name" value="PPR"/>
    <property type="match status" value="4"/>
</dbReference>
<protein>
    <recommendedName>
        <fullName evidence="5">Pentatricopeptide repeat-containing protein</fullName>
    </recommendedName>
</protein>
<accession>A0AAV6YE31</accession>
<dbReference type="GO" id="GO:0009451">
    <property type="term" value="P:RNA modification"/>
    <property type="evidence" value="ECO:0007669"/>
    <property type="project" value="InterPro"/>
</dbReference>
<evidence type="ECO:0000313" key="3">
    <source>
        <dbReference type="EMBL" id="KAG8390727.1"/>
    </source>
</evidence>
<name>A0AAV6YE31_9LAMI</name>
<reference evidence="3" key="1">
    <citation type="submission" date="2019-10" db="EMBL/GenBank/DDBJ databases">
        <authorList>
            <person name="Zhang R."/>
            <person name="Pan Y."/>
            <person name="Wang J."/>
            <person name="Ma R."/>
            <person name="Yu S."/>
        </authorList>
    </citation>
    <scope>NUCLEOTIDE SEQUENCE</scope>
    <source>
        <strain evidence="3">LA-IB0</strain>
        <tissue evidence="3">Leaf</tissue>
    </source>
</reference>
<dbReference type="PANTHER" id="PTHR47926">
    <property type="entry name" value="PENTATRICOPEPTIDE REPEAT-CONTAINING PROTEIN"/>
    <property type="match status" value="1"/>
</dbReference>
<dbReference type="PANTHER" id="PTHR47926:SF365">
    <property type="entry name" value="DYW DOMAIN-CONTAINING PROTEIN"/>
    <property type="match status" value="1"/>
</dbReference>
<dbReference type="Proteomes" id="UP000826271">
    <property type="component" value="Unassembled WGS sequence"/>
</dbReference>
<organism evidence="3 4">
    <name type="scientific">Buddleja alternifolia</name>
    <dbReference type="NCBI Taxonomy" id="168488"/>
    <lineage>
        <taxon>Eukaryota</taxon>
        <taxon>Viridiplantae</taxon>
        <taxon>Streptophyta</taxon>
        <taxon>Embryophyta</taxon>
        <taxon>Tracheophyta</taxon>
        <taxon>Spermatophyta</taxon>
        <taxon>Magnoliopsida</taxon>
        <taxon>eudicotyledons</taxon>
        <taxon>Gunneridae</taxon>
        <taxon>Pentapetalae</taxon>
        <taxon>asterids</taxon>
        <taxon>lamiids</taxon>
        <taxon>Lamiales</taxon>
        <taxon>Scrophulariaceae</taxon>
        <taxon>Buddlejeae</taxon>
        <taxon>Buddleja</taxon>
    </lineage>
</organism>
<feature type="repeat" description="PPR" evidence="2">
    <location>
        <begin position="117"/>
        <end position="151"/>
    </location>
</feature>